<sequence>MKVIVHRWNAIAQWRWDVGQDGDGPDEDSEEDLCGICRASYEGCCPTCKVPGDDCPLIWGKCSHVFHMHCLLKWIATPASKSQCPMDRRPWGTRKSR</sequence>
<keyword evidence="4 9" id="KW-0863">Zinc-finger</keyword>
<dbReference type="InterPro" id="IPR001841">
    <property type="entry name" value="Znf_RING"/>
</dbReference>
<evidence type="ECO:0000256" key="4">
    <source>
        <dbReference type="ARBA" id="ARBA00022771"/>
    </source>
</evidence>
<organism evidence="11 12">
    <name type="scientific">Hydnum rufescens UP504</name>
    <dbReference type="NCBI Taxonomy" id="1448309"/>
    <lineage>
        <taxon>Eukaryota</taxon>
        <taxon>Fungi</taxon>
        <taxon>Dikarya</taxon>
        <taxon>Basidiomycota</taxon>
        <taxon>Agaricomycotina</taxon>
        <taxon>Agaricomycetes</taxon>
        <taxon>Cantharellales</taxon>
        <taxon>Hydnaceae</taxon>
        <taxon>Hydnum</taxon>
    </lineage>
</organism>
<dbReference type="Gene3D" id="3.30.40.10">
    <property type="entry name" value="Zinc/RING finger domain, C3HC4 (zinc finger)"/>
    <property type="match status" value="1"/>
</dbReference>
<evidence type="ECO:0000256" key="9">
    <source>
        <dbReference type="PROSITE-ProRule" id="PRU00175"/>
    </source>
</evidence>
<keyword evidence="2" id="KW-0132">Cell division</keyword>
<dbReference type="EMBL" id="MU129001">
    <property type="protein sequence ID" value="KAF9511365.1"/>
    <property type="molecule type" value="Genomic_DNA"/>
</dbReference>
<dbReference type="GO" id="GO:0008270">
    <property type="term" value="F:zinc ion binding"/>
    <property type="evidence" value="ECO:0007669"/>
    <property type="project" value="UniProtKB-KW"/>
</dbReference>
<dbReference type="PANTHER" id="PTHR11210">
    <property type="entry name" value="RING BOX"/>
    <property type="match status" value="1"/>
</dbReference>
<evidence type="ECO:0000256" key="1">
    <source>
        <dbReference type="ARBA" id="ARBA00013928"/>
    </source>
</evidence>
<keyword evidence="3" id="KW-0479">Metal-binding</keyword>
<accession>A0A9P6ATW6</accession>
<reference evidence="11" key="1">
    <citation type="journal article" date="2020" name="Nat. Commun.">
        <title>Large-scale genome sequencing of mycorrhizal fungi provides insights into the early evolution of symbiotic traits.</title>
        <authorList>
            <person name="Miyauchi S."/>
            <person name="Kiss E."/>
            <person name="Kuo A."/>
            <person name="Drula E."/>
            <person name="Kohler A."/>
            <person name="Sanchez-Garcia M."/>
            <person name="Morin E."/>
            <person name="Andreopoulos B."/>
            <person name="Barry K.W."/>
            <person name="Bonito G."/>
            <person name="Buee M."/>
            <person name="Carver A."/>
            <person name="Chen C."/>
            <person name="Cichocki N."/>
            <person name="Clum A."/>
            <person name="Culley D."/>
            <person name="Crous P.W."/>
            <person name="Fauchery L."/>
            <person name="Girlanda M."/>
            <person name="Hayes R.D."/>
            <person name="Keri Z."/>
            <person name="LaButti K."/>
            <person name="Lipzen A."/>
            <person name="Lombard V."/>
            <person name="Magnuson J."/>
            <person name="Maillard F."/>
            <person name="Murat C."/>
            <person name="Nolan M."/>
            <person name="Ohm R.A."/>
            <person name="Pangilinan J."/>
            <person name="Pereira M.F."/>
            <person name="Perotto S."/>
            <person name="Peter M."/>
            <person name="Pfister S."/>
            <person name="Riley R."/>
            <person name="Sitrit Y."/>
            <person name="Stielow J.B."/>
            <person name="Szollosi G."/>
            <person name="Zifcakova L."/>
            <person name="Stursova M."/>
            <person name="Spatafora J.W."/>
            <person name="Tedersoo L."/>
            <person name="Vaario L.M."/>
            <person name="Yamada A."/>
            <person name="Yan M."/>
            <person name="Wang P."/>
            <person name="Xu J."/>
            <person name="Bruns T."/>
            <person name="Baldrian P."/>
            <person name="Vilgalys R."/>
            <person name="Dunand C."/>
            <person name="Henrissat B."/>
            <person name="Grigoriev I.V."/>
            <person name="Hibbett D."/>
            <person name="Nagy L.G."/>
            <person name="Martin F.M."/>
        </authorList>
    </citation>
    <scope>NUCLEOTIDE SEQUENCE</scope>
    <source>
        <strain evidence="11">UP504</strain>
    </source>
</reference>
<evidence type="ECO:0000313" key="12">
    <source>
        <dbReference type="Proteomes" id="UP000886523"/>
    </source>
</evidence>
<evidence type="ECO:0000256" key="2">
    <source>
        <dbReference type="ARBA" id="ARBA00022618"/>
    </source>
</evidence>
<evidence type="ECO:0000256" key="3">
    <source>
        <dbReference type="ARBA" id="ARBA00022723"/>
    </source>
</evidence>
<dbReference type="OrthoDB" id="1681166at2759"/>
<evidence type="ECO:0000259" key="10">
    <source>
        <dbReference type="PROSITE" id="PS50089"/>
    </source>
</evidence>
<dbReference type="GO" id="GO:0097602">
    <property type="term" value="F:cullin family protein binding"/>
    <property type="evidence" value="ECO:0007669"/>
    <property type="project" value="InterPro"/>
</dbReference>
<keyword evidence="8" id="KW-0131">Cell cycle</keyword>
<dbReference type="PROSITE" id="PS50089">
    <property type="entry name" value="ZF_RING_2"/>
    <property type="match status" value="1"/>
</dbReference>
<comment type="caution">
    <text evidence="11">The sequence shown here is derived from an EMBL/GenBank/DDBJ whole genome shotgun (WGS) entry which is preliminary data.</text>
</comment>
<protein>
    <recommendedName>
        <fullName evidence="1">Anaphase-promoting complex subunit 11</fullName>
    </recommendedName>
</protein>
<dbReference type="CDD" id="cd16456">
    <property type="entry name" value="RING-H2_APC11"/>
    <property type="match status" value="1"/>
</dbReference>
<dbReference type="GO" id="GO:0005680">
    <property type="term" value="C:anaphase-promoting complex"/>
    <property type="evidence" value="ECO:0007669"/>
    <property type="project" value="InterPro"/>
</dbReference>
<dbReference type="Pfam" id="PF12861">
    <property type="entry name" value="zf-ANAPC11"/>
    <property type="match status" value="1"/>
</dbReference>
<keyword evidence="12" id="KW-1185">Reference proteome</keyword>
<evidence type="ECO:0000256" key="8">
    <source>
        <dbReference type="ARBA" id="ARBA00023306"/>
    </source>
</evidence>
<name>A0A9P6ATW6_9AGAM</name>
<gene>
    <name evidence="11" type="ORF">BS47DRAFT_1299013</name>
</gene>
<dbReference type="GO" id="GO:0051301">
    <property type="term" value="P:cell division"/>
    <property type="evidence" value="ECO:0007669"/>
    <property type="project" value="UniProtKB-KW"/>
</dbReference>
<keyword evidence="7" id="KW-0862">Zinc</keyword>
<proteinExistence type="predicted"/>
<evidence type="ECO:0000256" key="7">
    <source>
        <dbReference type="ARBA" id="ARBA00022833"/>
    </source>
</evidence>
<evidence type="ECO:0000256" key="5">
    <source>
        <dbReference type="ARBA" id="ARBA00022776"/>
    </source>
</evidence>
<keyword evidence="5" id="KW-0498">Mitosis</keyword>
<evidence type="ECO:0000256" key="6">
    <source>
        <dbReference type="ARBA" id="ARBA00022786"/>
    </source>
</evidence>
<feature type="domain" description="RING-type" evidence="10">
    <location>
        <begin position="45"/>
        <end position="88"/>
    </location>
</feature>
<evidence type="ECO:0000313" key="11">
    <source>
        <dbReference type="EMBL" id="KAF9511365.1"/>
    </source>
</evidence>
<dbReference type="AlphaFoldDB" id="A0A9P6ATW6"/>
<dbReference type="GO" id="GO:0061630">
    <property type="term" value="F:ubiquitin protein ligase activity"/>
    <property type="evidence" value="ECO:0007669"/>
    <property type="project" value="InterPro"/>
</dbReference>
<dbReference type="SUPFAM" id="SSF57850">
    <property type="entry name" value="RING/U-box"/>
    <property type="match status" value="1"/>
</dbReference>
<keyword evidence="6" id="KW-0833">Ubl conjugation pathway</keyword>
<dbReference type="GO" id="GO:0031145">
    <property type="term" value="P:anaphase-promoting complex-dependent catabolic process"/>
    <property type="evidence" value="ECO:0007669"/>
    <property type="project" value="InterPro"/>
</dbReference>
<dbReference type="Proteomes" id="UP000886523">
    <property type="component" value="Unassembled WGS sequence"/>
</dbReference>
<dbReference type="InterPro" id="IPR013083">
    <property type="entry name" value="Znf_RING/FYVE/PHD"/>
</dbReference>
<dbReference type="InterPro" id="IPR024991">
    <property type="entry name" value="RING-H2_APC11"/>
</dbReference>
<dbReference type="InterPro" id="IPR051031">
    <property type="entry name" value="RING-box_E3_Ubiquitin_Ligase"/>
</dbReference>